<comment type="caution">
    <text evidence="1">The sequence shown here is derived from an EMBL/GenBank/DDBJ whole genome shotgun (WGS) entry which is preliminary data.</text>
</comment>
<dbReference type="EMBL" id="AEAI01004953">
    <property type="protein sequence ID" value="EGH49960.1"/>
    <property type="molecule type" value="Genomic_DNA"/>
</dbReference>
<evidence type="ECO:0000313" key="2">
    <source>
        <dbReference type="Proteomes" id="UP000004986"/>
    </source>
</evidence>
<gene>
    <name evidence="1" type="ORF">PSYPI_49142</name>
</gene>
<evidence type="ECO:0000313" key="1">
    <source>
        <dbReference type="EMBL" id="EGH49960.1"/>
    </source>
</evidence>
<proteinExistence type="predicted"/>
<sequence length="34" mass="3815">FPRTPRRDTAVTLYDHGEGLAQIALQRLQALGYS</sequence>
<accession>F3GSA7</accession>
<feature type="non-terminal residue" evidence="1">
    <location>
        <position position="1"/>
    </location>
</feature>
<name>F3GSA7_PSESJ</name>
<dbReference type="Proteomes" id="UP000004986">
    <property type="component" value="Unassembled WGS sequence"/>
</dbReference>
<protein>
    <submittedName>
        <fullName evidence="1">Uncharacterized protein</fullName>
    </submittedName>
</protein>
<keyword evidence="2" id="KW-1185">Reference proteome</keyword>
<feature type="non-terminal residue" evidence="1">
    <location>
        <position position="34"/>
    </location>
</feature>
<organism evidence="1 2">
    <name type="scientific">Pseudomonas syringae pv. pisi str. 1704B</name>
    <dbReference type="NCBI Taxonomy" id="629263"/>
    <lineage>
        <taxon>Bacteria</taxon>
        <taxon>Pseudomonadati</taxon>
        <taxon>Pseudomonadota</taxon>
        <taxon>Gammaproteobacteria</taxon>
        <taxon>Pseudomonadales</taxon>
        <taxon>Pseudomonadaceae</taxon>
        <taxon>Pseudomonas</taxon>
        <taxon>Pseudomonas syringae</taxon>
    </lineage>
</organism>
<dbReference type="AlphaFoldDB" id="F3GSA7"/>
<reference evidence="1 2" key="1">
    <citation type="journal article" date="2011" name="PLoS Pathog.">
        <title>Dynamic evolution of pathogenicity revealed by sequencing and comparative genomics of 19 Pseudomonas syringae isolates.</title>
        <authorList>
            <person name="Baltrus D.A."/>
            <person name="Nishimura M.T."/>
            <person name="Romanchuk A."/>
            <person name="Chang J.H."/>
            <person name="Mukhtar M.S."/>
            <person name="Cherkis K."/>
            <person name="Roach J."/>
            <person name="Grant S.R."/>
            <person name="Jones C.D."/>
            <person name="Dangl J.L."/>
        </authorList>
    </citation>
    <scope>NUCLEOTIDE SEQUENCE [LARGE SCALE GENOMIC DNA]</scope>
    <source>
        <strain evidence="1 2">1704B</strain>
    </source>
</reference>